<sequence>MPFSELELKRIEQTVGTFCGKRSPGHLKDKLCLTYTVKGHEVVIAERRPRWDNETEWTELPVAKLKFIRSAGKWRLYWMRADMKWHEYPGLSSSHRLDDLVQEIDADPLACFFG</sequence>
<protein>
    <recommendedName>
        <fullName evidence="3">DUF3024 domain-containing protein</fullName>
    </recommendedName>
</protein>
<dbReference type="KEGG" id="nkf:Nkreftii_002780"/>
<name>A0A7S8FFS6_9BACT</name>
<organism evidence="1 2">
    <name type="scientific">Candidatus Nitrospira kreftii</name>
    <dbReference type="NCBI Taxonomy" id="2652173"/>
    <lineage>
        <taxon>Bacteria</taxon>
        <taxon>Pseudomonadati</taxon>
        <taxon>Nitrospirota</taxon>
        <taxon>Nitrospiria</taxon>
        <taxon>Nitrospirales</taxon>
        <taxon>Nitrospiraceae</taxon>
        <taxon>Nitrospira</taxon>
    </lineage>
</organism>
<evidence type="ECO:0000313" key="2">
    <source>
        <dbReference type="Proteomes" id="UP000593737"/>
    </source>
</evidence>
<accession>A0A7S8FFS6</accession>
<reference evidence="1 2" key="1">
    <citation type="journal article" date="2020" name="ISME J.">
        <title>Enrichment and physiological characterization of a novel comammox Nitrospira indicates ammonium inhibition of complete nitrification.</title>
        <authorList>
            <person name="Sakoula D."/>
            <person name="Koch H."/>
            <person name="Frank J."/>
            <person name="Jetten M.S.M."/>
            <person name="van Kessel M.A.H.J."/>
            <person name="Lucker S."/>
        </authorList>
    </citation>
    <scope>NUCLEOTIDE SEQUENCE [LARGE SCALE GENOMIC DNA]</scope>
    <source>
        <strain evidence="1">Comreactor17</strain>
    </source>
</reference>
<gene>
    <name evidence="1" type="ORF">Nkreftii_002780</name>
</gene>
<proteinExistence type="predicted"/>
<dbReference type="EMBL" id="CP047423">
    <property type="protein sequence ID" value="QPD05006.1"/>
    <property type="molecule type" value="Genomic_DNA"/>
</dbReference>
<dbReference type="InterPro" id="IPR021388">
    <property type="entry name" value="DUF3024"/>
</dbReference>
<dbReference type="Proteomes" id="UP000593737">
    <property type="component" value="Chromosome"/>
</dbReference>
<evidence type="ECO:0000313" key="1">
    <source>
        <dbReference type="EMBL" id="QPD05006.1"/>
    </source>
</evidence>
<dbReference type="Pfam" id="PF11225">
    <property type="entry name" value="DUF3024"/>
    <property type="match status" value="1"/>
</dbReference>
<dbReference type="AlphaFoldDB" id="A0A7S8FFS6"/>
<evidence type="ECO:0008006" key="3">
    <source>
        <dbReference type="Google" id="ProtNLM"/>
    </source>
</evidence>